<feature type="chain" id="PRO_5018548694" description="C-type lectin domain-containing protein" evidence="1">
    <location>
        <begin position="27"/>
        <end position="118"/>
    </location>
</feature>
<evidence type="ECO:0000259" key="2">
    <source>
        <dbReference type="PROSITE" id="PS50041"/>
    </source>
</evidence>
<reference evidence="3 4" key="1">
    <citation type="submission" date="2019-01" db="EMBL/GenBank/DDBJ databases">
        <title>A draft genome assembly of the solar-powered sea slug Elysia chlorotica.</title>
        <authorList>
            <person name="Cai H."/>
            <person name="Li Q."/>
            <person name="Fang X."/>
            <person name="Li J."/>
            <person name="Curtis N.E."/>
            <person name="Altenburger A."/>
            <person name="Shibata T."/>
            <person name="Feng M."/>
            <person name="Maeda T."/>
            <person name="Schwartz J.A."/>
            <person name="Shigenobu S."/>
            <person name="Lundholm N."/>
            <person name="Nishiyama T."/>
            <person name="Yang H."/>
            <person name="Hasebe M."/>
            <person name="Li S."/>
            <person name="Pierce S.K."/>
            <person name="Wang J."/>
        </authorList>
    </citation>
    <scope>NUCLEOTIDE SEQUENCE [LARGE SCALE GENOMIC DNA]</scope>
    <source>
        <strain evidence="3">EC2010</strain>
        <tissue evidence="3">Whole organism of an adult</tissue>
    </source>
</reference>
<dbReference type="InterPro" id="IPR016186">
    <property type="entry name" value="C-type_lectin-like/link_sf"/>
</dbReference>
<dbReference type="InterPro" id="IPR016187">
    <property type="entry name" value="CTDL_fold"/>
</dbReference>
<proteinExistence type="predicted"/>
<feature type="domain" description="C-type lectin" evidence="2">
    <location>
        <begin position="46"/>
        <end position="118"/>
    </location>
</feature>
<feature type="signal peptide" evidence="1">
    <location>
        <begin position="1"/>
        <end position="26"/>
    </location>
</feature>
<dbReference type="InterPro" id="IPR001304">
    <property type="entry name" value="C-type_lectin-like"/>
</dbReference>
<gene>
    <name evidence="3" type="ORF">EGW08_018146</name>
</gene>
<dbReference type="Pfam" id="PF00059">
    <property type="entry name" value="Lectin_C"/>
    <property type="match status" value="1"/>
</dbReference>
<keyword evidence="1" id="KW-0732">Signal</keyword>
<evidence type="ECO:0000313" key="3">
    <source>
        <dbReference type="EMBL" id="RUS74083.1"/>
    </source>
</evidence>
<feature type="non-terminal residue" evidence="3">
    <location>
        <position position="118"/>
    </location>
</feature>
<dbReference type="AlphaFoldDB" id="A0A3S0ZBT0"/>
<evidence type="ECO:0000256" key="1">
    <source>
        <dbReference type="SAM" id="SignalP"/>
    </source>
</evidence>
<dbReference type="InterPro" id="IPR050828">
    <property type="entry name" value="C-type_lectin/matrix_domain"/>
</dbReference>
<keyword evidence="4" id="KW-1185">Reference proteome</keyword>
<dbReference type="PANTHER" id="PTHR45710">
    <property type="entry name" value="C-TYPE LECTIN DOMAIN-CONTAINING PROTEIN 180"/>
    <property type="match status" value="1"/>
</dbReference>
<name>A0A3S0ZBT0_ELYCH</name>
<dbReference type="PROSITE" id="PS50041">
    <property type="entry name" value="C_TYPE_LECTIN_2"/>
    <property type="match status" value="1"/>
</dbReference>
<accession>A0A3S0ZBT0</accession>
<dbReference type="CDD" id="cd00037">
    <property type="entry name" value="CLECT"/>
    <property type="match status" value="1"/>
</dbReference>
<evidence type="ECO:0000313" key="4">
    <source>
        <dbReference type="Proteomes" id="UP000271974"/>
    </source>
</evidence>
<dbReference type="Proteomes" id="UP000271974">
    <property type="component" value="Unassembled WGS sequence"/>
</dbReference>
<dbReference type="PANTHER" id="PTHR45710:SF26">
    <property type="entry name" value="RH26557P"/>
    <property type="match status" value="1"/>
</dbReference>
<dbReference type="OrthoDB" id="418245at2759"/>
<organism evidence="3 4">
    <name type="scientific">Elysia chlorotica</name>
    <name type="common">Eastern emerald elysia</name>
    <name type="synonym">Sea slug</name>
    <dbReference type="NCBI Taxonomy" id="188477"/>
    <lineage>
        <taxon>Eukaryota</taxon>
        <taxon>Metazoa</taxon>
        <taxon>Spiralia</taxon>
        <taxon>Lophotrochozoa</taxon>
        <taxon>Mollusca</taxon>
        <taxon>Gastropoda</taxon>
        <taxon>Heterobranchia</taxon>
        <taxon>Euthyneura</taxon>
        <taxon>Panpulmonata</taxon>
        <taxon>Sacoglossa</taxon>
        <taxon>Placobranchoidea</taxon>
        <taxon>Plakobranchidae</taxon>
        <taxon>Elysia</taxon>
    </lineage>
</organism>
<sequence length="118" mass="13270">MDYTAFGFLFTSVYTSLLLHIGDVAAGSSGCPDILATVSQGHTFVHKHVCYLFVGKEEYWKAARHECYRLGGEMLSIESEEVMDFITDKLGSRELGWDRNGVWLGLRKSGSAWRWTNG</sequence>
<protein>
    <recommendedName>
        <fullName evidence="2">C-type lectin domain-containing protein</fullName>
    </recommendedName>
</protein>
<dbReference type="SUPFAM" id="SSF56436">
    <property type="entry name" value="C-type lectin-like"/>
    <property type="match status" value="1"/>
</dbReference>
<dbReference type="Gene3D" id="3.10.100.10">
    <property type="entry name" value="Mannose-Binding Protein A, subunit A"/>
    <property type="match status" value="1"/>
</dbReference>
<dbReference type="EMBL" id="RQTK01000867">
    <property type="protein sequence ID" value="RUS74083.1"/>
    <property type="molecule type" value="Genomic_DNA"/>
</dbReference>
<comment type="caution">
    <text evidence="3">The sequence shown here is derived from an EMBL/GenBank/DDBJ whole genome shotgun (WGS) entry which is preliminary data.</text>
</comment>